<dbReference type="EMBL" id="QXMN01000038">
    <property type="protein sequence ID" value="RIX75911.1"/>
    <property type="molecule type" value="Genomic_DNA"/>
</dbReference>
<reference evidence="3 4" key="1">
    <citation type="submission" date="2018-09" db="EMBL/GenBank/DDBJ databases">
        <title>Acidovorax cavernicola nov. sp. isolated from Gruta de las Maravillas (Aracena, Spain).</title>
        <authorList>
            <person name="Jurado V."/>
            <person name="Gutierrez-Patricio S."/>
            <person name="Gonzalez-Pimentel J.L."/>
            <person name="Miller A.Z."/>
            <person name="Laiz L."/>
            <person name="Saiz-Jimenez C."/>
        </authorList>
    </citation>
    <scope>NUCLEOTIDE SEQUENCE [LARGE SCALE GENOMIC DNA]</scope>
    <source>
        <strain evidence="3 4">1011MAR4D40.2</strain>
    </source>
</reference>
<dbReference type="GO" id="GO:0006096">
    <property type="term" value="P:glycolytic process"/>
    <property type="evidence" value="ECO:0007669"/>
    <property type="project" value="UniProtKB-KW"/>
</dbReference>
<dbReference type="RefSeq" id="WP_119556735.1">
    <property type="nucleotide sequence ID" value="NZ_QXMN01000038.1"/>
</dbReference>
<evidence type="ECO:0000259" key="2">
    <source>
        <dbReference type="PROSITE" id="PS51071"/>
    </source>
</evidence>
<dbReference type="InterPro" id="IPR009057">
    <property type="entry name" value="Homeodomain-like_sf"/>
</dbReference>
<feature type="domain" description="HTH rpiR-type" evidence="2">
    <location>
        <begin position="10"/>
        <end position="86"/>
    </location>
</feature>
<organism evidence="3 4">
    <name type="scientific">Acidovorax cavernicola</name>
    <dbReference type="NCBI Taxonomy" id="1675792"/>
    <lineage>
        <taxon>Bacteria</taxon>
        <taxon>Pseudomonadati</taxon>
        <taxon>Pseudomonadota</taxon>
        <taxon>Betaproteobacteria</taxon>
        <taxon>Burkholderiales</taxon>
        <taxon>Comamonadaceae</taxon>
        <taxon>Acidovorax</taxon>
    </lineage>
</organism>
<keyword evidence="1" id="KW-0324">Glycolysis</keyword>
<keyword evidence="4" id="KW-1185">Reference proteome</keyword>
<dbReference type="PANTHER" id="PTHR30514">
    <property type="entry name" value="GLUCOKINASE"/>
    <property type="match status" value="1"/>
</dbReference>
<name>A0A9X8D0Z3_9BURK</name>
<sequence>MPHADTTAAPSLNQRISGYGKKLTKSERRLIEELQAHHPQGLLESATSLARKVGTSASTVVRLLAKLGYASYAQAQMEARAEVTALLASPATRADAVIGDDTSVRSCLDNALLHDQHNLAATFAALDVDAFEASVKLLTQRKVRVHVLGQRHGVPLASHLALHLNLCLPDVRLLGGAGPLPLEDQLLRIDENDLLLTPTFRRHSLAIARTAAYFRERGAKVVMVTDSPTAPAAASANHLLLVRTSSASPFDSYTAALSVCNALITAVAQRRKKELAAAFERGAPLWEPHWNDAARPSETSGR</sequence>
<evidence type="ECO:0000313" key="4">
    <source>
        <dbReference type="Proteomes" id="UP000265619"/>
    </source>
</evidence>
<dbReference type="Gene3D" id="3.40.50.10490">
    <property type="entry name" value="Glucose-6-phosphate isomerase like protein, domain 1"/>
    <property type="match status" value="1"/>
</dbReference>
<dbReference type="Gene3D" id="1.10.10.10">
    <property type="entry name" value="Winged helix-like DNA-binding domain superfamily/Winged helix DNA-binding domain"/>
    <property type="match status" value="1"/>
</dbReference>
<dbReference type="InterPro" id="IPR046348">
    <property type="entry name" value="SIS_dom_sf"/>
</dbReference>
<dbReference type="InterPro" id="IPR001347">
    <property type="entry name" value="SIS_dom"/>
</dbReference>
<proteinExistence type="predicted"/>
<dbReference type="OrthoDB" id="8652361at2"/>
<dbReference type="GO" id="GO:0003677">
    <property type="term" value="F:DNA binding"/>
    <property type="evidence" value="ECO:0007669"/>
    <property type="project" value="InterPro"/>
</dbReference>
<evidence type="ECO:0000313" key="3">
    <source>
        <dbReference type="EMBL" id="RIX75911.1"/>
    </source>
</evidence>
<dbReference type="Pfam" id="PF01418">
    <property type="entry name" value="HTH_6"/>
    <property type="match status" value="1"/>
</dbReference>
<dbReference type="AlphaFoldDB" id="A0A9X8D0Z3"/>
<comment type="caution">
    <text evidence="3">The sequence shown here is derived from an EMBL/GenBank/DDBJ whole genome shotgun (WGS) entry which is preliminary data.</text>
</comment>
<dbReference type="Pfam" id="PF01380">
    <property type="entry name" value="SIS"/>
    <property type="match status" value="1"/>
</dbReference>
<dbReference type="InterPro" id="IPR000281">
    <property type="entry name" value="HTH_RpiR"/>
</dbReference>
<dbReference type="GO" id="GO:0003700">
    <property type="term" value="F:DNA-binding transcription factor activity"/>
    <property type="evidence" value="ECO:0007669"/>
    <property type="project" value="InterPro"/>
</dbReference>
<dbReference type="PROSITE" id="PS51071">
    <property type="entry name" value="HTH_RPIR"/>
    <property type="match status" value="1"/>
</dbReference>
<protein>
    <submittedName>
        <fullName evidence="3">MurR/RpiR family transcriptional regulator</fullName>
    </submittedName>
</protein>
<dbReference type="PANTHER" id="PTHR30514:SF18">
    <property type="entry name" value="RPIR-FAMILY TRANSCRIPTIONAL REGULATOR"/>
    <property type="match status" value="1"/>
</dbReference>
<gene>
    <name evidence="3" type="ORF">D3H34_23935</name>
</gene>
<accession>A0A9X8D0Z3</accession>
<dbReference type="InterPro" id="IPR036388">
    <property type="entry name" value="WH-like_DNA-bd_sf"/>
</dbReference>
<dbReference type="SUPFAM" id="SSF46689">
    <property type="entry name" value="Homeodomain-like"/>
    <property type="match status" value="1"/>
</dbReference>
<evidence type="ECO:0000256" key="1">
    <source>
        <dbReference type="ARBA" id="ARBA00023152"/>
    </source>
</evidence>
<dbReference type="SUPFAM" id="SSF53697">
    <property type="entry name" value="SIS domain"/>
    <property type="match status" value="1"/>
</dbReference>
<dbReference type="GO" id="GO:0097367">
    <property type="term" value="F:carbohydrate derivative binding"/>
    <property type="evidence" value="ECO:0007669"/>
    <property type="project" value="InterPro"/>
</dbReference>
<dbReference type="InterPro" id="IPR047640">
    <property type="entry name" value="RpiR-like"/>
</dbReference>
<dbReference type="Proteomes" id="UP000265619">
    <property type="component" value="Unassembled WGS sequence"/>
</dbReference>